<organism evidence="1 2">
    <name type="scientific">Sandarakinorhabdus cyanobacteriorum</name>
    <dbReference type="NCBI Taxonomy" id="1981098"/>
    <lineage>
        <taxon>Bacteria</taxon>
        <taxon>Pseudomonadati</taxon>
        <taxon>Pseudomonadota</taxon>
        <taxon>Alphaproteobacteria</taxon>
        <taxon>Sphingomonadales</taxon>
        <taxon>Sphingosinicellaceae</taxon>
        <taxon>Sandarakinorhabdus</taxon>
    </lineage>
</organism>
<sequence>MILLNAGGSLSDPSWIRTEILVKDHPGLSGVAIPQIDDVGRTSFAFPSMDLLLRIEGADIVTCKLNAPAGIVSLRALMFREELIHVRRDILLRASRHHPTSKMA</sequence>
<dbReference type="RefSeq" id="WP_094475282.1">
    <property type="nucleotide sequence ID" value="NZ_NOXT01000127.1"/>
</dbReference>
<evidence type="ECO:0000313" key="2">
    <source>
        <dbReference type="Proteomes" id="UP000216991"/>
    </source>
</evidence>
<dbReference type="Proteomes" id="UP000216991">
    <property type="component" value="Unassembled WGS sequence"/>
</dbReference>
<name>A0A255Y5K5_9SPHN</name>
<accession>A0A255Y5K5</accession>
<protein>
    <submittedName>
        <fullName evidence="1">Uncharacterized protein</fullName>
    </submittedName>
</protein>
<dbReference type="AlphaFoldDB" id="A0A255Y5K5"/>
<proteinExistence type="predicted"/>
<gene>
    <name evidence="1" type="ORF">CHU93_16730</name>
</gene>
<reference evidence="1 2" key="1">
    <citation type="submission" date="2017-07" db="EMBL/GenBank/DDBJ databases">
        <title>Sandarakinorhabdus cyanobacteriorum sp. nov., a novel bacterium isolated from cyanobacterial aggregates in a eutrophic lake.</title>
        <authorList>
            <person name="Cai H."/>
        </authorList>
    </citation>
    <scope>NUCLEOTIDE SEQUENCE [LARGE SCALE GENOMIC DNA]</scope>
    <source>
        <strain evidence="1 2">TH057</strain>
    </source>
</reference>
<evidence type="ECO:0000313" key="1">
    <source>
        <dbReference type="EMBL" id="OYQ23895.1"/>
    </source>
</evidence>
<comment type="caution">
    <text evidence="1">The sequence shown here is derived from an EMBL/GenBank/DDBJ whole genome shotgun (WGS) entry which is preliminary data.</text>
</comment>
<keyword evidence="2" id="KW-1185">Reference proteome</keyword>
<dbReference type="EMBL" id="NOXT01000127">
    <property type="protein sequence ID" value="OYQ23895.1"/>
    <property type="molecule type" value="Genomic_DNA"/>
</dbReference>